<evidence type="ECO:0000313" key="4">
    <source>
        <dbReference type="Proteomes" id="UP000054858"/>
    </source>
</evidence>
<evidence type="ECO:0000256" key="1">
    <source>
        <dbReference type="ARBA" id="ARBA00023002"/>
    </source>
</evidence>
<dbReference type="PANTHER" id="PTHR43625">
    <property type="entry name" value="AFLATOXIN B1 ALDEHYDE REDUCTASE"/>
    <property type="match status" value="1"/>
</dbReference>
<dbReference type="InterPro" id="IPR036812">
    <property type="entry name" value="NAD(P)_OxRdtase_dom_sf"/>
</dbReference>
<dbReference type="InterPro" id="IPR050791">
    <property type="entry name" value="Aldo-Keto_reductase"/>
</dbReference>
<evidence type="ECO:0000259" key="2">
    <source>
        <dbReference type="Pfam" id="PF00248"/>
    </source>
</evidence>
<name>A0A0W0X4Q9_9GAMM</name>
<comment type="caution">
    <text evidence="3">The sequence shown here is derived from an EMBL/GenBank/DDBJ whole genome shotgun (WGS) entry which is preliminary data.</text>
</comment>
<dbReference type="CDD" id="cd19076">
    <property type="entry name" value="AKR_AKR13A_13D"/>
    <property type="match status" value="1"/>
</dbReference>
<dbReference type="PATRIC" id="fig|29423.5.peg.967"/>
<reference evidence="3 4" key="1">
    <citation type="submission" date="2015-11" db="EMBL/GenBank/DDBJ databases">
        <title>Genomic analysis of 38 Legionella species identifies large and diverse effector repertoires.</title>
        <authorList>
            <person name="Burstein D."/>
            <person name="Amaro F."/>
            <person name="Zusman T."/>
            <person name="Lifshitz Z."/>
            <person name="Cohen O."/>
            <person name="Gilbert J.A."/>
            <person name="Pupko T."/>
            <person name="Shuman H.A."/>
            <person name="Segal G."/>
        </authorList>
    </citation>
    <scope>NUCLEOTIDE SEQUENCE [LARGE SCALE GENOMIC DNA]</scope>
    <source>
        <strain evidence="3 4">Oak Ridge-10</strain>
    </source>
</reference>
<organism evidence="3 4">
    <name type="scientific">Legionella oakridgensis</name>
    <dbReference type="NCBI Taxonomy" id="29423"/>
    <lineage>
        <taxon>Bacteria</taxon>
        <taxon>Pseudomonadati</taxon>
        <taxon>Pseudomonadota</taxon>
        <taxon>Gammaproteobacteria</taxon>
        <taxon>Legionellales</taxon>
        <taxon>Legionellaceae</taxon>
        <taxon>Legionella</taxon>
    </lineage>
</organism>
<proteinExistence type="predicted"/>
<dbReference type="Pfam" id="PF00248">
    <property type="entry name" value="Aldo_ket_red"/>
    <property type="match status" value="1"/>
</dbReference>
<dbReference type="Proteomes" id="UP000054858">
    <property type="component" value="Unassembled WGS sequence"/>
</dbReference>
<accession>A0A0W0X4Q9</accession>
<dbReference type="RefSeq" id="WP_025385581.1">
    <property type="nucleotide sequence ID" value="NZ_LCUA01000032.1"/>
</dbReference>
<dbReference type="Gene3D" id="3.20.20.100">
    <property type="entry name" value="NADP-dependent oxidoreductase domain"/>
    <property type="match status" value="1"/>
</dbReference>
<dbReference type="SUPFAM" id="SSF51430">
    <property type="entry name" value="NAD(P)-linked oxidoreductase"/>
    <property type="match status" value="1"/>
</dbReference>
<dbReference type="GO" id="GO:0005737">
    <property type="term" value="C:cytoplasm"/>
    <property type="evidence" value="ECO:0007669"/>
    <property type="project" value="TreeGrafter"/>
</dbReference>
<dbReference type="PANTHER" id="PTHR43625:SF40">
    <property type="entry name" value="ALDO-KETO REDUCTASE YAKC [NADP(+)]"/>
    <property type="match status" value="1"/>
</dbReference>
<gene>
    <name evidence="3" type="ORF">Loak_0920</name>
</gene>
<evidence type="ECO:0000313" key="3">
    <source>
        <dbReference type="EMBL" id="KTD39494.1"/>
    </source>
</evidence>
<feature type="domain" description="NADP-dependent oxidoreductase" evidence="2">
    <location>
        <begin position="16"/>
        <end position="307"/>
    </location>
</feature>
<keyword evidence="1" id="KW-0560">Oxidoreductase</keyword>
<dbReference type="InterPro" id="IPR023210">
    <property type="entry name" value="NADP_OxRdtase_dom"/>
</dbReference>
<protein>
    <submittedName>
        <fullName evidence="3">Aldo/keto reductase</fullName>
    </submittedName>
</protein>
<dbReference type="AlphaFoldDB" id="A0A0W0X4Q9"/>
<dbReference type="EMBL" id="LNYP01000019">
    <property type="protein sequence ID" value="KTD39494.1"/>
    <property type="molecule type" value="Genomic_DNA"/>
</dbReference>
<sequence>MRLRKLGRQGLEVSALGLGCMGMSYAYGSADQTECLRVLDRALELGVNFFDTAEVYGPYKNEELIGNWLNSKPRASIVIATKFGFTWNSEGFPNGVNSKPEHIRQSIDGSLKRLKTDYIDLYYQHRLDPETPIEDTVATLADLVKEGKIRYIGLSEVGSGIIRRAHSIHPITAVQSEYSLWDRNVEDDILPTLNALGIGFVPYSPLGRGFFSGQIHSTKELEEGDFRQMLERFHDENLKHNFKLIELLQELATKNNVTPTQISLAWLLKQGNNIVPIPGTKRLSHLEDNLQATHIVIPTSDWDKLGQFLATFKFAGERYPEAVLKLIDRTP</sequence>
<dbReference type="GO" id="GO:0016491">
    <property type="term" value="F:oxidoreductase activity"/>
    <property type="evidence" value="ECO:0007669"/>
    <property type="project" value="UniProtKB-KW"/>
</dbReference>